<comment type="caution">
    <text evidence="8">The sequence shown here is derived from an EMBL/GenBank/DDBJ whole genome shotgun (WGS) entry which is preliminary data.</text>
</comment>
<dbReference type="RefSeq" id="WP_137641710.1">
    <property type="nucleotide sequence ID" value="NZ_BJEA01000002.1"/>
</dbReference>
<evidence type="ECO:0000256" key="5">
    <source>
        <dbReference type="ARBA" id="ARBA00023136"/>
    </source>
</evidence>
<keyword evidence="9" id="KW-1185">Reference proteome</keyword>
<evidence type="ECO:0000256" key="6">
    <source>
        <dbReference type="SAM" id="Phobius"/>
    </source>
</evidence>
<evidence type="ECO:0000256" key="3">
    <source>
        <dbReference type="ARBA" id="ARBA00022692"/>
    </source>
</evidence>
<organism evidence="8 9">
    <name type="scientific">Lactiplantibacillus modestisalitolerans</name>
    <dbReference type="NCBI Taxonomy" id="1457219"/>
    <lineage>
        <taxon>Bacteria</taxon>
        <taxon>Bacillati</taxon>
        <taxon>Bacillota</taxon>
        <taxon>Bacilli</taxon>
        <taxon>Lactobacillales</taxon>
        <taxon>Lactobacillaceae</taxon>
        <taxon>Lactiplantibacillus</taxon>
    </lineage>
</organism>
<feature type="transmembrane region" description="Helical" evidence="6">
    <location>
        <begin position="128"/>
        <end position="146"/>
    </location>
</feature>
<feature type="transmembrane region" description="Helical" evidence="6">
    <location>
        <begin position="295"/>
        <end position="318"/>
    </location>
</feature>
<keyword evidence="3 6" id="KW-0812">Transmembrane</keyword>
<feature type="transmembrane region" description="Helical" evidence="6">
    <location>
        <begin position="273"/>
        <end position="289"/>
    </location>
</feature>
<name>A0ABV5WV37_9LACO</name>
<dbReference type="EMBL" id="JBHLZY010000022">
    <property type="protein sequence ID" value="MFB9770001.1"/>
    <property type="molecule type" value="Genomic_DNA"/>
</dbReference>
<keyword evidence="4 6" id="KW-1133">Transmembrane helix</keyword>
<dbReference type="SUPFAM" id="SSF103473">
    <property type="entry name" value="MFS general substrate transporter"/>
    <property type="match status" value="1"/>
</dbReference>
<dbReference type="Proteomes" id="UP001589691">
    <property type="component" value="Unassembled WGS sequence"/>
</dbReference>
<feature type="domain" description="Major facilitator superfamily (MFS) profile" evidence="7">
    <location>
        <begin position="1"/>
        <end position="384"/>
    </location>
</feature>
<dbReference type="Gene3D" id="1.20.1250.20">
    <property type="entry name" value="MFS general substrate transporter like domains"/>
    <property type="match status" value="1"/>
</dbReference>
<keyword evidence="2" id="KW-0813">Transport</keyword>
<dbReference type="PANTHER" id="PTHR23530:SF1">
    <property type="entry name" value="PERMEASE, MAJOR FACILITATOR SUPERFAMILY-RELATED"/>
    <property type="match status" value="1"/>
</dbReference>
<evidence type="ECO:0000313" key="8">
    <source>
        <dbReference type="EMBL" id="MFB9770001.1"/>
    </source>
</evidence>
<dbReference type="Pfam" id="PF07690">
    <property type="entry name" value="MFS_1"/>
    <property type="match status" value="1"/>
</dbReference>
<proteinExistence type="predicted"/>
<evidence type="ECO:0000256" key="2">
    <source>
        <dbReference type="ARBA" id="ARBA00022448"/>
    </source>
</evidence>
<evidence type="ECO:0000259" key="7">
    <source>
        <dbReference type="PROSITE" id="PS50850"/>
    </source>
</evidence>
<sequence>MSHIRKNTIYIYAFWGALFFERSIWINYLQHQRFTTIQIGLLQTLLTLAMFVCELPSGVLTDRLGPKRTMNLGHVLIIVYLLSMLLAVNYASLIVGFLAYGVGLSLISGSDQTLLYQFHPEENYQHKIGIFEAITIIGLALSSLLGGYLTTIAWSAIFVIGIVTQLGSMILLGLIKVSPSSADQPVNETQSIKQLLATLLATLKMRHIRYLVLTAALFEGSISVLINFAQLLFSAKHFSAYAAAVILTVATGFSAVASVMLEKISLKIGTKRSIITFFIVTMLMFLPLFSGAFTWVIVGFLMMQFSFEFVDVALNAVIQDLANDRIRTSLISSVNTLTAGLMFVETMLVSGLFSKFGVTNAFIVFGVVTTLLALLLYGGFLRTSKSA</sequence>
<dbReference type="PROSITE" id="PS50850">
    <property type="entry name" value="MFS"/>
    <property type="match status" value="1"/>
</dbReference>
<feature type="transmembrane region" description="Helical" evidence="6">
    <location>
        <begin position="239"/>
        <end position="261"/>
    </location>
</feature>
<evidence type="ECO:0000256" key="4">
    <source>
        <dbReference type="ARBA" id="ARBA00022989"/>
    </source>
</evidence>
<reference evidence="8 9" key="1">
    <citation type="submission" date="2024-09" db="EMBL/GenBank/DDBJ databases">
        <authorList>
            <person name="Sun Q."/>
            <person name="Mori K."/>
        </authorList>
    </citation>
    <scope>NUCLEOTIDE SEQUENCE [LARGE SCALE GENOMIC DNA]</scope>
    <source>
        <strain evidence="8 9">TBRC 4576</strain>
    </source>
</reference>
<feature type="transmembrane region" description="Helical" evidence="6">
    <location>
        <begin position="359"/>
        <end position="381"/>
    </location>
</feature>
<dbReference type="PANTHER" id="PTHR23530">
    <property type="entry name" value="TRANSPORT PROTEIN-RELATED"/>
    <property type="match status" value="1"/>
</dbReference>
<gene>
    <name evidence="8" type="ORF">ACFFLI_09030</name>
</gene>
<dbReference type="InterPro" id="IPR011701">
    <property type="entry name" value="MFS"/>
</dbReference>
<comment type="subcellular location">
    <subcellularLocation>
        <location evidence="1">Cell membrane</location>
        <topology evidence="1">Multi-pass membrane protein</topology>
    </subcellularLocation>
</comment>
<feature type="transmembrane region" description="Helical" evidence="6">
    <location>
        <begin position="152"/>
        <end position="175"/>
    </location>
</feature>
<keyword evidence="5 6" id="KW-0472">Membrane</keyword>
<dbReference type="InterPro" id="IPR020846">
    <property type="entry name" value="MFS_dom"/>
</dbReference>
<feature type="transmembrane region" description="Helical" evidence="6">
    <location>
        <begin position="210"/>
        <end position="233"/>
    </location>
</feature>
<accession>A0ABV5WV37</accession>
<evidence type="ECO:0000256" key="1">
    <source>
        <dbReference type="ARBA" id="ARBA00004651"/>
    </source>
</evidence>
<protein>
    <submittedName>
        <fullName evidence="8">MFS transporter</fullName>
    </submittedName>
</protein>
<dbReference type="InterPro" id="IPR036259">
    <property type="entry name" value="MFS_trans_sf"/>
</dbReference>
<evidence type="ECO:0000313" key="9">
    <source>
        <dbReference type="Proteomes" id="UP001589691"/>
    </source>
</evidence>
<dbReference type="InterPro" id="IPR053160">
    <property type="entry name" value="MFS_DHA3_Transporter"/>
</dbReference>
<feature type="transmembrane region" description="Helical" evidence="6">
    <location>
        <begin position="72"/>
        <end position="91"/>
    </location>
</feature>
<feature type="transmembrane region" description="Helical" evidence="6">
    <location>
        <begin position="40"/>
        <end position="60"/>
    </location>
</feature>
<feature type="transmembrane region" description="Helical" evidence="6">
    <location>
        <begin position="330"/>
        <end position="353"/>
    </location>
</feature>